<reference evidence="8" key="1">
    <citation type="submission" date="2017-02" db="EMBL/GenBank/DDBJ databases">
        <authorList>
            <person name="Varghese N."/>
            <person name="Submissions S."/>
        </authorList>
    </citation>
    <scope>NUCLEOTIDE SEQUENCE [LARGE SCALE GENOMIC DNA]</scope>
    <source>
        <strain evidence="8">DSM 3072</strain>
    </source>
</reference>
<dbReference type="HAMAP" id="MF_00163">
    <property type="entry name" value="Pep_deformylase"/>
    <property type="match status" value="1"/>
</dbReference>
<keyword evidence="3 6" id="KW-0378">Hydrolase</keyword>
<protein>
    <recommendedName>
        <fullName evidence="6">Peptide deformylase</fullName>
        <shortName evidence="6">PDF</shortName>
        <ecNumber evidence="6">3.5.1.88</ecNumber>
    </recommendedName>
    <alternativeName>
        <fullName evidence="6">Polypeptide deformylase</fullName>
    </alternativeName>
</protein>
<dbReference type="GO" id="GO:0046872">
    <property type="term" value="F:metal ion binding"/>
    <property type="evidence" value="ECO:0007669"/>
    <property type="project" value="UniProtKB-KW"/>
</dbReference>
<dbReference type="GO" id="GO:0042586">
    <property type="term" value="F:peptide deformylase activity"/>
    <property type="evidence" value="ECO:0007669"/>
    <property type="project" value="UniProtKB-UniRule"/>
</dbReference>
<dbReference type="Proteomes" id="UP000242432">
    <property type="component" value="Unassembled WGS sequence"/>
</dbReference>
<accession>A0A1T4UXT2</accession>
<evidence type="ECO:0000256" key="2">
    <source>
        <dbReference type="ARBA" id="ARBA00022723"/>
    </source>
</evidence>
<feature type="binding site" evidence="6">
    <location>
        <position position="96"/>
    </location>
    <ligand>
        <name>Fe cation</name>
        <dbReference type="ChEBI" id="CHEBI:24875"/>
    </ligand>
</feature>
<proteinExistence type="inferred from homology"/>
<dbReference type="NCBIfam" id="NF001159">
    <property type="entry name" value="PRK00150.1-3"/>
    <property type="match status" value="1"/>
</dbReference>
<evidence type="ECO:0000256" key="4">
    <source>
        <dbReference type="ARBA" id="ARBA00022917"/>
    </source>
</evidence>
<dbReference type="PIRSF" id="PIRSF004749">
    <property type="entry name" value="Pep_def"/>
    <property type="match status" value="1"/>
</dbReference>
<comment type="function">
    <text evidence="6">Removes the formyl group from the N-terminal Met of newly synthesized proteins. Requires at least a dipeptide for an efficient rate of reaction. N-terminal L-methionine is a prerequisite for activity but the enzyme has broad specificity at other positions.</text>
</comment>
<dbReference type="RefSeq" id="WP_078927853.1">
    <property type="nucleotide sequence ID" value="NZ_FUXX01000002.1"/>
</dbReference>
<keyword evidence="8" id="KW-1185">Reference proteome</keyword>
<dbReference type="SUPFAM" id="SSF56420">
    <property type="entry name" value="Peptide deformylase"/>
    <property type="match status" value="1"/>
</dbReference>
<evidence type="ECO:0000313" key="7">
    <source>
        <dbReference type="EMBL" id="SKA57448.1"/>
    </source>
</evidence>
<feature type="binding site" evidence="6">
    <location>
        <position position="143"/>
    </location>
    <ligand>
        <name>Fe cation</name>
        <dbReference type="ChEBI" id="CHEBI:24875"/>
    </ligand>
</feature>
<evidence type="ECO:0000256" key="1">
    <source>
        <dbReference type="ARBA" id="ARBA00010759"/>
    </source>
</evidence>
<feature type="active site" evidence="6">
    <location>
        <position position="140"/>
    </location>
</feature>
<comment type="cofactor">
    <cofactor evidence="6">
        <name>Fe(2+)</name>
        <dbReference type="ChEBI" id="CHEBI:29033"/>
    </cofactor>
    <text evidence="6">Binds 1 Fe(2+) ion.</text>
</comment>
<dbReference type="FunFam" id="3.90.45.10:FF:000005">
    <property type="entry name" value="Peptide deformylase"/>
    <property type="match status" value="1"/>
</dbReference>
<dbReference type="AlphaFoldDB" id="A0A1T4UXT2"/>
<gene>
    <name evidence="6" type="primary">def</name>
    <name evidence="7" type="ORF">SAMN02745213_00230</name>
</gene>
<organism evidence="7 8">
    <name type="scientific">Succinivibrio dextrinosolvens DSM 3072</name>
    <dbReference type="NCBI Taxonomy" id="1123324"/>
    <lineage>
        <taxon>Bacteria</taxon>
        <taxon>Pseudomonadati</taxon>
        <taxon>Pseudomonadota</taxon>
        <taxon>Gammaproteobacteria</taxon>
        <taxon>Aeromonadales</taxon>
        <taxon>Succinivibrionaceae</taxon>
        <taxon>Succinivibrio</taxon>
    </lineage>
</organism>
<feature type="binding site" evidence="6">
    <location>
        <position position="139"/>
    </location>
    <ligand>
        <name>Fe cation</name>
        <dbReference type="ChEBI" id="CHEBI:24875"/>
    </ligand>
</feature>
<dbReference type="EMBL" id="FUXX01000002">
    <property type="protein sequence ID" value="SKA57448.1"/>
    <property type="molecule type" value="Genomic_DNA"/>
</dbReference>
<dbReference type="PANTHER" id="PTHR10458:SF22">
    <property type="entry name" value="PEPTIDE DEFORMYLASE"/>
    <property type="match status" value="1"/>
</dbReference>
<dbReference type="Pfam" id="PF01327">
    <property type="entry name" value="Pep_deformylase"/>
    <property type="match status" value="1"/>
</dbReference>
<dbReference type="EC" id="3.5.1.88" evidence="6"/>
<keyword evidence="5 6" id="KW-0408">Iron</keyword>
<comment type="catalytic activity">
    <reaction evidence="6">
        <text>N-terminal N-formyl-L-methionyl-[peptide] + H2O = N-terminal L-methionyl-[peptide] + formate</text>
        <dbReference type="Rhea" id="RHEA:24420"/>
        <dbReference type="Rhea" id="RHEA-COMP:10639"/>
        <dbReference type="Rhea" id="RHEA-COMP:10640"/>
        <dbReference type="ChEBI" id="CHEBI:15377"/>
        <dbReference type="ChEBI" id="CHEBI:15740"/>
        <dbReference type="ChEBI" id="CHEBI:49298"/>
        <dbReference type="ChEBI" id="CHEBI:64731"/>
        <dbReference type="EC" id="3.5.1.88"/>
    </reaction>
</comment>
<evidence type="ECO:0000256" key="5">
    <source>
        <dbReference type="ARBA" id="ARBA00023004"/>
    </source>
</evidence>
<dbReference type="Gene3D" id="3.90.45.10">
    <property type="entry name" value="Peptide deformylase"/>
    <property type="match status" value="1"/>
</dbReference>
<dbReference type="PRINTS" id="PR01576">
    <property type="entry name" value="PDEFORMYLASE"/>
</dbReference>
<dbReference type="NCBIfam" id="TIGR00079">
    <property type="entry name" value="pept_deformyl"/>
    <property type="match status" value="1"/>
</dbReference>
<evidence type="ECO:0000256" key="3">
    <source>
        <dbReference type="ARBA" id="ARBA00022801"/>
    </source>
</evidence>
<dbReference type="GO" id="GO:0006412">
    <property type="term" value="P:translation"/>
    <property type="evidence" value="ECO:0007669"/>
    <property type="project" value="UniProtKB-UniRule"/>
</dbReference>
<dbReference type="CDD" id="cd00487">
    <property type="entry name" value="Pep_deformylase"/>
    <property type="match status" value="1"/>
</dbReference>
<comment type="similarity">
    <text evidence="1 6">Belongs to the polypeptide deformylase family.</text>
</comment>
<dbReference type="InterPro" id="IPR023635">
    <property type="entry name" value="Peptide_deformylase"/>
</dbReference>
<name>A0A1T4UXT2_9GAMM</name>
<sequence>MAIREVITYPDDTLRKPCTEVTEFNDELKTLTDDMFDTMYEFEGIGLAGPQIGVNKRIVVIDIPEEDGSQGNNKLVIINPVIKKLEGEKVESQEGCLSVPGYQDTVERFERATVEYQDLQGNHCVFDNVDGLFAICLQHEIDHLEGKLFIDKLSRLKRDRLKKKFEKIKKEQRAAAE</sequence>
<evidence type="ECO:0000313" key="8">
    <source>
        <dbReference type="Proteomes" id="UP000242432"/>
    </source>
</evidence>
<dbReference type="STRING" id="83771.SAMN02910357_01135"/>
<dbReference type="PANTHER" id="PTHR10458">
    <property type="entry name" value="PEPTIDE DEFORMYLASE"/>
    <property type="match status" value="1"/>
</dbReference>
<evidence type="ECO:0000256" key="6">
    <source>
        <dbReference type="HAMAP-Rule" id="MF_00163"/>
    </source>
</evidence>
<keyword evidence="2 6" id="KW-0479">Metal-binding</keyword>
<dbReference type="InterPro" id="IPR036821">
    <property type="entry name" value="Peptide_deformylase_sf"/>
</dbReference>
<keyword evidence="4 6" id="KW-0648">Protein biosynthesis</keyword>